<dbReference type="Proteomes" id="UP000293562">
    <property type="component" value="Unassembled WGS sequence"/>
</dbReference>
<dbReference type="InterPro" id="IPR007627">
    <property type="entry name" value="RNA_pol_sigma70_r2"/>
</dbReference>
<dbReference type="InterPro" id="IPR014284">
    <property type="entry name" value="RNA_pol_sigma-70_dom"/>
</dbReference>
<dbReference type="InterPro" id="IPR013324">
    <property type="entry name" value="RNA_pol_sigma_r3/r4-like"/>
</dbReference>
<proteinExistence type="inferred from homology"/>
<evidence type="ECO:0000256" key="1">
    <source>
        <dbReference type="ARBA" id="ARBA00010641"/>
    </source>
</evidence>
<dbReference type="Gene3D" id="1.10.10.10">
    <property type="entry name" value="Winged helix-like DNA-binding domain superfamily/Winged helix DNA-binding domain"/>
    <property type="match status" value="1"/>
</dbReference>
<gene>
    <name evidence="7" type="ORF">EV201_1657</name>
</gene>
<organism evidence="7 8">
    <name type="scientific">Ancylomarina subtilis</name>
    <dbReference type="NCBI Taxonomy" id="1639035"/>
    <lineage>
        <taxon>Bacteria</taxon>
        <taxon>Pseudomonadati</taxon>
        <taxon>Bacteroidota</taxon>
        <taxon>Bacteroidia</taxon>
        <taxon>Marinilabiliales</taxon>
        <taxon>Marinifilaceae</taxon>
        <taxon>Ancylomarina</taxon>
    </lineage>
</organism>
<evidence type="ECO:0000259" key="5">
    <source>
        <dbReference type="Pfam" id="PF04542"/>
    </source>
</evidence>
<evidence type="ECO:0000259" key="6">
    <source>
        <dbReference type="Pfam" id="PF08281"/>
    </source>
</evidence>
<name>A0A4Q7VL59_9BACT</name>
<keyword evidence="3" id="KW-0731">Sigma factor</keyword>
<keyword evidence="4" id="KW-0804">Transcription</keyword>
<dbReference type="GO" id="GO:0016987">
    <property type="term" value="F:sigma factor activity"/>
    <property type="evidence" value="ECO:0007669"/>
    <property type="project" value="UniProtKB-KW"/>
</dbReference>
<keyword evidence="8" id="KW-1185">Reference proteome</keyword>
<dbReference type="CDD" id="cd06171">
    <property type="entry name" value="Sigma70_r4"/>
    <property type="match status" value="1"/>
</dbReference>
<dbReference type="GO" id="GO:0003677">
    <property type="term" value="F:DNA binding"/>
    <property type="evidence" value="ECO:0007669"/>
    <property type="project" value="InterPro"/>
</dbReference>
<dbReference type="RefSeq" id="WP_130307073.1">
    <property type="nucleotide sequence ID" value="NZ_SHKN01000001.1"/>
</dbReference>
<evidence type="ECO:0000256" key="4">
    <source>
        <dbReference type="ARBA" id="ARBA00023163"/>
    </source>
</evidence>
<sequence length="185" mass="21675">MVSKSDDEILELFRDETSKEEAFGLLLKKYQERLYWQIRKIVISHDDTDDVLQNTFVKIWKGLGNFHSHSQLFTWMYRIATNESLSFLKEKQRKNFGSANGDVEELLLANLESDPYFDGDNAQIELQKAIIQLPEKQRLVFNMKYFDEMKYDEISAILQTSVGALKASYHHAVKKIEVFLISREV</sequence>
<dbReference type="Gene3D" id="1.10.1740.10">
    <property type="match status" value="1"/>
</dbReference>
<dbReference type="InterPro" id="IPR036388">
    <property type="entry name" value="WH-like_DNA-bd_sf"/>
</dbReference>
<reference evidence="7 8" key="1">
    <citation type="submission" date="2019-02" db="EMBL/GenBank/DDBJ databases">
        <title>Genomic Encyclopedia of Type Strains, Phase IV (KMG-IV): sequencing the most valuable type-strain genomes for metagenomic binning, comparative biology and taxonomic classification.</title>
        <authorList>
            <person name="Goeker M."/>
        </authorList>
    </citation>
    <scope>NUCLEOTIDE SEQUENCE [LARGE SCALE GENOMIC DNA]</scope>
    <source>
        <strain evidence="7 8">DSM 28825</strain>
    </source>
</reference>
<dbReference type="Pfam" id="PF04542">
    <property type="entry name" value="Sigma70_r2"/>
    <property type="match status" value="1"/>
</dbReference>
<comment type="caution">
    <text evidence="7">The sequence shown here is derived from an EMBL/GenBank/DDBJ whole genome shotgun (WGS) entry which is preliminary data.</text>
</comment>
<dbReference type="AlphaFoldDB" id="A0A4Q7VL59"/>
<dbReference type="PANTHER" id="PTHR43133">
    <property type="entry name" value="RNA POLYMERASE ECF-TYPE SIGMA FACTO"/>
    <property type="match status" value="1"/>
</dbReference>
<dbReference type="SUPFAM" id="SSF88946">
    <property type="entry name" value="Sigma2 domain of RNA polymerase sigma factors"/>
    <property type="match status" value="1"/>
</dbReference>
<dbReference type="InterPro" id="IPR013325">
    <property type="entry name" value="RNA_pol_sigma_r2"/>
</dbReference>
<evidence type="ECO:0000313" key="7">
    <source>
        <dbReference type="EMBL" id="RZT97000.1"/>
    </source>
</evidence>
<dbReference type="OrthoDB" id="9780326at2"/>
<protein>
    <submittedName>
        <fullName evidence="7">RNA polymerase sigma-70 factor (ECF subfamily)</fullName>
    </submittedName>
</protein>
<dbReference type="InterPro" id="IPR039425">
    <property type="entry name" value="RNA_pol_sigma-70-like"/>
</dbReference>
<evidence type="ECO:0000313" key="8">
    <source>
        <dbReference type="Proteomes" id="UP000293562"/>
    </source>
</evidence>
<keyword evidence="2" id="KW-0805">Transcription regulation</keyword>
<dbReference type="SUPFAM" id="SSF88659">
    <property type="entry name" value="Sigma3 and sigma4 domains of RNA polymerase sigma factors"/>
    <property type="match status" value="1"/>
</dbReference>
<dbReference type="InterPro" id="IPR013249">
    <property type="entry name" value="RNA_pol_sigma70_r4_t2"/>
</dbReference>
<dbReference type="GO" id="GO:0006352">
    <property type="term" value="P:DNA-templated transcription initiation"/>
    <property type="evidence" value="ECO:0007669"/>
    <property type="project" value="InterPro"/>
</dbReference>
<evidence type="ECO:0000256" key="3">
    <source>
        <dbReference type="ARBA" id="ARBA00023082"/>
    </source>
</evidence>
<dbReference type="EMBL" id="SHKN01000001">
    <property type="protein sequence ID" value="RZT97000.1"/>
    <property type="molecule type" value="Genomic_DNA"/>
</dbReference>
<accession>A0A4Q7VL59</accession>
<feature type="domain" description="RNA polymerase sigma-70 region 2" evidence="5">
    <location>
        <begin position="26"/>
        <end position="93"/>
    </location>
</feature>
<dbReference type="NCBIfam" id="TIGR02937">
    <property type="entry name" value="sigma70-ECF"/>
    <property type="match status" value="1"/>
</dbReference>
<dbReference type="Pfam" id="PF08281">
    <property type="entry name" value="Sigma70_r4_2"/>
    <property type="match status" value="1"/>
</dbReference>
<feature type="domain" description="RNA polymerase sigma factor 70 region 4 type 2" evidence="6">
    <location>
        <begin position="125"/>
        <end position="176"/>
    </location>
</feature>
<evidence type="ECO:0000256" key="2">
    <source>
        <dbReference type="ARBA" id="ARBA00023015"/>
    </source>
</evidence>
<comment type="similarity">
    <text evidence="1">Belongs to the sigma-70 factor family. ECF subfamily.</text>
</comment>
<dbReference type="PANTHER" id="PTHR43133:SF51">
    <property type="entry name" value="RNA POLYMERASE SIGMA FACTOR"/>
    <property type="match status" value="1"/>
</dbReference>